<name>A0A6M4NPP6_AERCA</name>
<dbReference type="RefSeq" id="WP_181715812.1">
    <property type="nucleotide sequence ID" value="NZ_MN629346.1"/>
</dbReference>
<sequence length="258" mass="30267">MNASAKVMMLNTYVGSELSEIECEFIALERVSLSLLKEERELYKTAWFDYRALHPTKRTYLFAHYYEEAFRHMIRLHVDYEQVEGPAPRSYLPRKDPLGKPSALLAREAKSGKSSPFRNTTCIWKARQKADLLGIPYDVFCMSGMKAAIGRIWQRIPTPGQLYSINILEQIIDRWEVLLSERIYAATSDFYTLRRWNDHPSQQDHSVWLCRQIVTRSRPEFALMEYGFKRPMIHPQDMRVHFSQEVISSARALSKRLL</sequence>
<organism evidence="1">
    <name type="scientific">Aeromonas caviae</name>
    <name type="common">Aeromonas punctata</name>
    <dbReference type="NCBI Taxonomy" id="648"/>
    <lineage>
        <taxon>Bacteria</taxon>
        <taxon>Pseudomonadati</taxon>
        <taxon>Pseudomonadota</taxon>
        <taxon>Gammaproteobacteria</taxon>
        <taxon>Aeromonadales</taxon>
        <taxon>Aeromonadaceae</taxon>
        <taxon>Aeromonas</taxon>
    </lineage>
</organism>
<keyword evidence="1" id="KW-0614">Plasmid</keyword>
<evidence type="ECO:0000313" key="1">
    <source>
        <dbReference type="EMBL" id="QJR99806.1"/>
    </source>
</evidence>
<proteinExistence type="predicted"/>
<dbReference type="AlphaFoldDB" id="A0A6M4NPP6"/>
<protein>
    <submittedName>
        <fullName evidence="1">Uncharacterized protein</fullName>
    </submittedName>
</protein>
<geneLocation type="plasmid" evidence="1">
    <name>p717068-IMP</name>
</geneLocation>
<dbReference type="EMBL" id="MN629346">
    <property type="protein sequence ID" value="QJR99806.1"/>
    <property type="molecule type" value="Genomic_DNA"/>
</dbReference>
<reference evidence="1" key="1">
    <citation type="submission" date="2019-10" db="EMBL/GenBank/DDBJ databases">
        <authorList>
            <person name="Zhou D."/>
            <person name="Cheng Q."/>
        </authorList>
    </citation>
    <scope>NUCLEOTIDE SEQUENCE</scope>
    <source>
        <strain evidence="1">1507-17068</strain>
        <plasmid evidence="1">p717068-IMP</plasmid>
    </source>
</reference>
<accession>A0A6M4NPP6</accession>